<dbReference type="InterPro" id="IPR038224">
    <property type="entry name" value="SATB_ULD_sf"/>
</dbReference>
<feature type="domain" description="CMP" evidence="11">
    <location>
        <begin position="65"/>
        <end position="174"/>
    </location>
</feature>
<dbReference type="GO" id="GO:0006338">
    <property type="term" value="P:chromatin remodeling"/>
    <property type="evidence" value="ECO:0007669"/>
    <property type="project" value="InterPro"/>
</dbReference>
<feature type="domain" description="Homeobox" evidence="10">
    <location>
        <begin position="297"/>
        <end position="367"/>
    </location>
</feature>
<dbReference type="SMART" id="SM00389">
    <property type="entry name" value="HOX"/>
    <property type="match status" value="2"/>
</dbReference>
<keyword evidence="6 7" id="KW-0539">Nucleus</keyword>
<evidence type="ECO:0000256" key="5">
    <source>
        <dbReference type="ARBA" id="ARBA00023155"/>
    </source>
</evidence>
<dbReference type="Gene3D" id="1.10.10.60">
    <property type="entry name" value="Homeodomain-like"/>
    <property type="match status" value="2"/>
</dbReference>
<accession>A0AAW1D9A8</accession>
<feature type="region of interest" description="Disordered" evidence="9">
    <location>
        <begin position="383"/>
        <end position="543"/>
    </location>
</feature>
<feature type="compositionally biased region" description="Pro residues" evidence="9">
    <location>
        <begin position="37"/>
        <end position="47"/>
    </location>
</feature>
<reference evidence="12 13" key="1">
    <citation type="submission" date="2022-12" db="EMBL/GenBank/DDBJ databases">
        <title>Chromosome-level genome assembly of true bugs.</title>
        <authorList>
            <person name="Ma L."/>
            <person name="Li H."/>
        </authorList>
    </citation>
    <scope>NUCLEOTIDE SEQUENCE [LARGE SCALE GENOMIC DNA]</scope>
    <source>
        <strain evidence="12">Lab_2022b</strain>
    </source>
</reference>
<feature type="DNA-binding region" description="Homeobox" evidence="7">
    <location>
        <begin position="585"/>
        <end position="654"/>
    </location>
</feature>
<dbReference type="EMBL" id="JAPXFL010000006">
    <property type="protein sequence ID" value="KAK9505164.1"/>
    <property type="molecule type" value="Genomic_DNA"/>
</dbReference>
<evidence type="ECO:0000313" key="13">
    <source>
        <dbReference type="Proteomes" id="UP001461498"/>
    </source>
</evidence>
<keyword evidence="5 7" id="KW-0371">Homeobox</keyword>
<evidence type="ECO:0000256" key="6">
    <source>
        <dbReference type="ARBA" id="ARBA00023242"/>
    </source>
</evidence>
<evidence type="ECO:0000259" key="11">
    <source>
        <dbReference type="PROSITE" id="PS51982"/>
    </source>
</evidence>
<dbReference type="Gene3D" id="3.10.20.710">
    <property type="entry name" value="SATB, ubiquitin-like oligomerisation domain"/>
    <property type="match status" value="1"/>
</dbReference>
<dbReference type="FunFam" id="3.10.20.710:FF:000002">
    <property type="entry name" value="Defective proventriculus, isoform A"/>
    <property type="match status" value="1"/>
</dbReference>
<dbReference type="PANTHER" id="PTHR15116:SF16">
    <property type="entry name" value="DEFECTIVE PROVENTRICULUS, ISOFORM A"/>
    <property type="match status" value="1"/>
</dbReference>
<feature type="domain" description="Homeobox" evidence="10">
    <location>
        <begin position="583"/>
        <end position="653"/>
    </location>
</feature>
<dbReference type="InterPro" id="IPR032392">
    <property type="entry name" value="ULD"/>
</dbReference>
<feature type="region of interest" description="Disordered" evidence="9">
    <location>
        <begin position="216"/>
        <end position="235"/>
    </location>
</feature>
<feature type="DNA-binding region" description="Homeobox" evidence="7">
    <location>
        <begin position="299"/>
        <end position="368"/>
    </location>
</feature>
<keyword evidence="3" id="KW-0832">Ubl conjugation</keyword>
<keyword evidence="4 7" id="KW-0238">DNA-binding</keyword>
<organism evidence="12 13">
    <name type="scientific">Rhynocoris fuscipes</name>
    <dbReference type="NCBI Taxonomy" id="488301"/>
    <lineage>
        <taxon>Eukaryota</taxon>
        <taxon>Metazoa</taxon>
        <taxon>Ecdysozoa</taxon>
        <taxon>Arthropoda</taxon>
        <taxon>Hexapoda</taxon>
        <taxon>Insecta</taxon>
        <taxon>Pterygota</taxon>
        <taxon>Neoptera</taxon>
        <taxon>Paraneoptera</taxon>
        <taxon>Hemiptera</taxon>
        <taxon>Heteroptera</taxon>
        <taxon>Panheteroptera</taxon>
        <taxon>Cimicomorpha</taxon>
        <taxon>Reduviidae</taxon>
        <taxon>Harpactorinae</taxon>
        <taxon>Harpactorini</taxon>
        <taxon>Rhynocoris</taxon>
    </lineage>
</organism>
<feature type="compositionally biased region" description="Polar residues" evidence="9">
    <location>
        <begin position="455"/>
        <end position="470"/>
    </location>
</feature>
<dbReference type="CDD" id="cd11585">
    <property type="entry name" value="SATB1_N"/>
    <property type="match status" value="1"/>
</dbReference>
<protein>
    <submittedName>
        <fullName evidence="12">Uncharacterized protein</fullName>
    </submittedName>
</protein>
<feature type="region of interest" description="Disordered" evidence="9">
    <location>
        <begin position="30"/>
        <end position="64"/>
    </location>
</feature>
<evidence type="ECO:0000256" key="7">
    <source>
        <dbReference type="PROSITE-ProRule" id="PRU00108"/>
    </source>
</evidence>
<dbReference type="InterPro" id="IPR039673">
    <property type="entry name" value="SATB1/SATB2"/>
</dbReference>
<evidence type="ECO:0000256" key="2">
    <source>
        <dbReference type="ARBA" id="ARBA00022737"/>
    </source>
</evidence>
<feature type="compositionally biased region" description="Polar residues" evidence="9">
    <location>
        <begin position="422"/>
        <end position="445"/>
    </location>
</feature>
<dbReference type="GO" id="GO:0005634">
    <property type="term" value="C:nucleus"/>
    <property type="evidence" value="ECO:0007669"/>
    <property type="project" value="UniProtKB-SubCell"/>
</dbReference>
<evidence type="ECO:0000259" key="10">
    <source>
        <dbReference type="PROSITE" id="PS50071"/>
    </source>
</evidence>
<dbReference type="Proteomes" id="UP001461498">
    <property type="component" value="Unassembled WGS sequence"/>
</dbReference>
<dbReference type="Pfam" id="PF16534">
    <property type="entry name" value="ULD"/>
    <property type="match status" value="1"/>
</dbReference>
<keyword evidence="2" id="KW-0677">Repeat</keyword>
<evidence type="ECO:0000313" key="12">
    <source>
        <dbReference type="EMBL" id="KAK9505164.1"/>
    </source>
</evidence>
<feature type="compositionally biased region" description="Acidic residues" evidence="9">
    <location>
        <begin position="487"/>
        <end position="506"/>
    </location>
</feature>
<evidence type="ECO:0000256" key="1">
    <source>
        <dbReference type="ARBA" id="ARBA00004123"/>
    </source>
</evidence>
<evidence type="ECO:0000256" key="4">
    <source>
        <dbReference type="ARBA" id="ARBA00023125"/>
    </source>
</evidence>
<proteinExistence type="predicted"/>
<dbReference type="AlphaFoldDB" id="A0AAW1D9A8"/>
<dbReference type="PROSITE" id="PS50071">
    <property type="entry name" value="HOMEOBOX_2"/>
    <property type="match status" value="2"/>
</dbReference>
<feature type="compositionally biased region" description="Basic and acidic residues" evidence="9">
    <location>
        <begin position="507"/>
        <end position="516"/>
    </location>
</feature>
<keyword evidence="13" id="KW-1185">Reference proteome</keyword>
<dbReference type="InterPro" id="IPR001356">
    <property type="entry name" value="HD"/>
</dbReference>
<dbReference type="PANTHER" id="PTHR15116">
    <property type="entry name" value="DNA-BINDING PROTEIN SATB FAMILY MEMBER"/>
    <property type="match status" value="1"/>
</dbReference>
<dbReference type="PROSITE" id="PS51982">
    <property type="entry name" value="CMP"/>
    <property type="match status" value="1"/>
</dbReference>
<sequence length="687" mass="76589">MECCTMMIFGPCLPPQGIGAHKISEALELTTRERPSSPEPPPSPRVVPPQSSASPPPFDDKASTGRSLPVHCVVEAVWNVEQLGRCGIGQRRPSLEVDSYVIIPVNTALQDLVSVALHRLGYSKDNAAAAKGSVVIKNWKPLSFEKIAESPLMTVGDILGELSTIATLRIQIFRSRPNVLTDMRDKLLRLLLVQSHSMLVSSGCPLDENLVSQLIRSGTNGPQGGGAPQGLSEMPSEEIRRKFDQWWSIQQARLVRPPISWYSSPPPQIHERKSLEKPVENHVHPALQTVQSQYPTPKTRMRTSFDPELELPKLQRWFMENQHPSRQQIQQYVRELNSLESRRGRKPLDVNNVVYWFKNARAAQKRAEVRSITPGMHCQLLMNGYNSNSQSPSDNALLVKSPASTNQDEEEDLEAHSPVPLSLTTNRSPSPTNKESPSPADTTQADDGKEERTSGDAQNHPSSDTLADSHNNNNNNNNPAHPKEEQDISDDEEEEIDEVMSESEETKDEKTDEKSESGGGGGGGGGGGVSSEGGGGPRPGFPLVPNSMFSHSIMYMSHYFPGLTPPPSHHHPQVNLSALADERRKRNRTFIDPVSEVPRLEQWFAVNTHPSHNLILKYTDDLNRMPYRQKFPPLEPKNVQFWFKNRRAKCKRLKMSLFDSPTNPMQQPSPYHHHLSAALSAEHYQAH</sequence>
<feature type="compositionally biased region" description="Polar residues" evidence="9">
    <location>
        <begin position="384"/>
        <end position="394"/>
    </location>
</feature>
<name>A0AAW1D9A8_9HEMI</name>
<dbReference type="Pfam" id="PF00046">
    <property type="entry name" value="Homeodomain"/>
    <property type="match status" value="2"/>
</dbReference>
<evidence type="ECO:0000256" key="3">
    <source>
        <dbReference type="ARBA" id="ARBA00022843"/>
    </source>
</evidence>
<evidence type="ECO:0000256" key="8">
    <source>
        <dbReference type="RuleBase" id="RU000682"/>
    </source>
</evidence>
<evidence type="ECO:0000256" key="9">
    <source>
        <dbReference type="SAM" id="MobiDB-lite"/>
    </source>
</evidence>
<dbReference type="GO" id="GO:0000981">
    <property type="term" value="F:DNA-binding transcription factor activity, RNA polymerase II-specific"/>
    <property type="evidence" value="ECO:0007669"/>
    <property type="project" value="TreeGrafter"/>
</dbReference>
<gene>
    <name evidence="12" type="ORF">O3M35_009277</name>
</gene>
<feature type="compositionally biased region" description="Gly residues" evidence="9">
    <location>
        <begin position="517"/>
        <end position="538"/>
    </location>
</feature>
<dbReference type="CDD" id="cd00086">
    <property type="entry name" value="homeodomain"/>
    <property type="match status" value="2"/>
</dbReference>
<dbReference type="SUPFAM" id="SSF46689">
    <property type="entry name" value="Homeodomain-like"/>
    <property type="match status" value="2"/>
</dbReference>
<dbReference type="FunFam" id="1.10.10.60:FF:000169">
    <property type="entry name" value="DNA-binding protein SATB1"/>
    <property type="match status" value="2"/>
</dbReference>
<dbReference type="InterPro" id="IPR009057">
    <property type="entry name" value="Homeodomain-like_sf"/>
</dbReference>
<comment type="subcellular location">
    <subcellularLocation>
        <location evidence="1 7 8">Nucleus</location>
    </subcellularLocation>
</comment>
<comment type="caution">
    <text evidence="12">The sequence shown here is derived from an EMBL/GenBank/DDBJ whole genome shotgun (WGS) entry which is preliminary data.</text>
</comment>
<dbReference type="GO" id="GO:0000978">
    <property type="term" value="F:RNA polymerase II cis-regulatory region sequence-specific DNA binding"/>
    <property type="evidence" value="ECO:0007669"/>
    <property type="project" value="TreeGrafter"/>
</dbReference>